<evidence type="ECO:0000256" key="21">
    <source>
        <dbReference type="ARBA" id="ARBA00023053"/>
    </source>
</evidence>
<keyword evidence="8 25" id="KW-0813">Transport</keyword>
<evidence type="ECO:0000256" key="14">
    <source>
        <dbReference type="ARBA" id="ARBA00022837"/>
    </source>
</evidence>
<dbReference type="EMBL" id="AB738947">
    <property type="protein sequence ID" value="BCO16583.1"/>
    <property type="molecule type" value="Genomic_DNA"/>
</dbReference>
<dbReference type="InterPro" id="IPR023616">
    <property type="entry name" value="Cyt_c_oxase-like_su1_dom"/>
</dbReference>
<keyword evidence="11 25" id="KW-0812">Transmembrane</keyword>
<feature type="transmembrane region" description="Helical" evidence="26">
    <location>
        <begin position="182"/>
        <end position="209"/>
    </location>
</feature>
<dbReference type="GO" id="GO:0005743">
    <property type="term" value="C:mitochondrial inner membrane"/>
    <property type="evidence" value="ECO:0007669"/>
    <property type="project" value="UniProtKB-SubCell"/>
</dbReference>
<evidence type="ECO:0000256" key="26">
    <source>
        <dbReference type="SAM" id="Phobius"/>
    </source>
</evidence>
<keyword evidence="20 25" id="KW-0186">Copper</keyword>
<protein>
    <recommendedName>
        <fullName evidence="7 25">Cytochrome c oxidase subunit 1</fullName>
        <ecNumber evidence="6 25">7.1.1.9</ecNumber>
    </recommendedName>
</protein>
<dbReference type="Gene3D" id="1.20.210.10">
    <property type="entry name" value="Cytochrome c oxidase-like, subunit I domain"/>
    <property type="match status" value="1"/>
</dbReference>
<name>A0A7R7J4V4_9SAUR</name>
<evidence type="ECO:0000259" key="27">
    <source>
        <dbReference type="PROSITE" id="PS50855"/>
    </source>
</evidence>
<evidence type="ECO:0000256" key="23">
    <source>
        <dbReference type="ARBA" id="ARBA00023136"/>
    </source>
</evidence>
<dbReference type="EC" id="7.1.1.9" evidence="6 25"/>
<feature type="domain" description="Cytochrome oxidase subunit I profile" evidence="27">
    <location>
        <begin position="1"/>
        <end position="513"/>
    </location>
</feature>
<keyword evidence="12 25" id="KW-0479">Metal-binding</keyword>
<feature type="transmembrane region" description="Helical" evidence="26">
    <location>
        <begin position="103"/>
        <end position="125"/>
    </location>
</feature>
<evidence type="ECO:0000256" key="7">
    <source>
        <dbReference type="ARBA" id="ARBA00015947"/>
    </source>
</evidence>
<comment type="pathway">
    <text evidence="4 25">Energy metabolism; oxidative phosphorylation.</text>
</comment>
<evidence type="ECO:0000256" key="12">
    <source>
        <dbReference type="ARBA" id="ARBA00022723"/>
    </source>
</evidence>
<comment type="catalytic activity">
    <reaction evidence="24">
        <text>4 Fe(II)-[cytochrome c] + O2 + 8 H(+)(in) = 4 Fe(III)-[cytochrome c] + 2 H2O + 4 H(+)(out)</text>
        <dbReference type="Rhea" id="RHEA:11436"/>
        <dbReference type="Rhea" id="RHEA-COMP:10350"/>
        <dbReference type="Rhea" id="RHEA-COMP:14399"/>
        <dbReference type="ChEBI" id="CHEBI:15377"/>
        <dbReference type="ChEBI" id="CHEBI:15378"/>
        <dbReference type="ChEBI" id="CHEBI:15379"/>
        <dbReference type="ChEBI" id="CHEBI:29033"/>
        <dbReference type="ChEBI" id="CHEBI:29034"/>
        <dbReference type="EC" id="7.1.1.9"/>
    </reaction>
    <physiologicalReaction direction="left-to-right" evidence="24">
        <dbReference type="Rhea" id="RHEA:11437"/>
    </physiologicalReaction>
</comment>
<keyword evidence="18 26" id="KW-1133">Transmembrane helix</keyword>
<evidence type="ECO:0000256" key="10">
    <source>
        <dbReference type="ARBA" id="ARBA00022660"/>
    </source>
</evidence>
<keyword evidence="19 25" id="KW-0408">Iron</keyword>
<gene>
    <name evidence="28" type="primary">CO1</name>
</gene>
<dbReference type="PANTHER" id="PTHR10422">
    <property type="entry name" value="CYTOCHROME C OXIDASE SUBUNIT 1"/>
    <property type="match status" value="1"/>
</dbReference>
<dbReference type="UniPathway" id="UPA00705"/>
<keyword evidence="22 25" id="KW-0496">Mitochondrion</keyword>
<feature type="transmembrane region" description="Helical" evidence="26">
    <location>
        <begin position="378"/>
        <end position="399"/>
    </location>
</feature>
<dbReference type="FunFam" id="1.20.210.10:FF:000001">
    <property type="entry name" value="Cytochrome c oxidase subunit 1"/>
    <property type="match status" value="1"/>
</dbReference>
<evidence type="ECO:0000256" key="24">
    <source>
        <dbReference type="ARBA" id="ARBA00049512"/>
    </source>
</evidence>
<proteinExistence type="inferred from homology"/>
<dbReference type="PROSITE" id="PS00077">
    <property type="entry name" value="COX1_CUB"/>
    <property type="match status" value="1"/>
</dbReference>
<evidence type="ECO:0000256" key="1">
    <source>
        <dbReference type="ARBA" id="ARBA00001935"/>
    </source>
</evidence>
<evidence type="ECO:0000313" key="28">
    <source>
        <dbReference type="EMBL" id="BCO16583.1"/>
    </source>
</evidence>
<comment type="cofactor">
    <cofactor evidence="1">
        <name>Cu cation</name>
        <dbReference type="ChEBI" id="CHEBI:23378"/>
    </cofactor>
</comment>
<keyword evidence="9 25" id="KW-0349">Heme</keyword>
<dbReference type="GO" id="GO:0006123">
    <property type="term" value="P:mitochondrial electron transport, cytochrome c to oxygen"/>
    <property type="evidence" value="ECO:0007669"/>
    <property type="project" value="TreeGrafter"/>
</dbReference>
<feature type="transmembrane region" description="Helical" evidence="26">
    <location>
        <begin position="242"/>
        <end position="262"/>
    </location>
</feature>
<keyword evidence="21" id="KW-0915">Sodium</keyword>
<evidence type="ECO:0000256" key="6">
    <source>
        <dbReference type="ARBA" id="ARBA00012949"/>
    </source>
</evidence>
<comment type="subcellular location">
    <subcellularLocation>
        <location evidence="3 25">Mitochondrion inner membrane</location>
        <topology evidence="3 25">Multi-pass membrane protein</topology>
    </subcellularLocation>
</comment>
<feature type="transmembrane region" description="Helical" evidence="26">
    <location>
        <begin position="302"/>
        <end position="325"/>
    </location>
</feature>
<dbReference type="InterPro" id="IPR033944">
    <property type="entry name" value="Cyt_c_oxase_su1_dom"/>
</dbReference>
<evidence type="ECO:0000256" key="4">
    <source>
        <dbReference type="ARBA" id="ARBA00004673"/>
    </source>
</evidence>
<evidence type="ECO:0000256" key="2">
    <source>
        <dbReference type="ARBA" id="ARBA00001971"/>
    </source>
</evidence>
<dbReference type="InterPro" id="IPR023615">
    <property type="entry name" value="Cyt_c_Oxase_su1_BS"/>
</dbReference>
<feature type="transmembrane region" description="Helical" evidence="26">
    <location>
        <begin position="269"/>
        <end position="290"/>
    </location>
</feature>
<dbReference type="InterPro" id="IPR000883">
    <property type="entry name" value="Cyt_C_Oxase_1"/>
</dbReference>
<sequence length="513" mass="56286">MIVRWLFSTNHKDIGTLYLLFGAWAGMTGTALSLLIRTELSQPGTLLGDDQVYNVVVTAHAFVMIFFMVMPVMIGGFGNWLVPLMIGAPDMAFPRMNNMSFWLLPPSLLLLLASSGVEAGAGTGWTVYPPLAANLAHAGASVDLVIFSLHLAGVSSILGAINFITTCINMKAPTLSQYNTPLFVWSVLITAILLLLALPVLAAGITMLLTDRNLNTTFFDPAGGGDPVLYQHLFWFFGHPEVYILILPGFGMVSHIIAYYAGKKEPFGYMGMVWAMASIGFLGFIVWAHHMFTVGMDVDTRAYFTSATMIIAVPTGVKVFSWLSTLHGGTIKWDAPLMWAMGFIFLFTVGGLTGVVLANSSLDIVLHDTYYVVAHFHYVLSMGAVFAIMGGFVHWFPLFTGFTLHPTWTKAHFGLMFIGVNLTFFPQHFLGLAGMPRRYSDYPDAYTLWNTISSIGSLISMTGTVLMAFLIWEAMAAKRTPHAPSPASMSPEWLHGCPPPYHTYDEPAFIRTP</sequence>
<comment type="similarity">
    <text evidence="5 25">Belongs to the heme-copper respiratory oxidase family.</text>
</comment>
<evidence type="ECO:0000256" key="13">
    <source>
        <dbReference type="ARBA" id="ARBA00022792"/>
    </source>
</evidence>
<evidence type="ECO:0000256" key="18">
    <source>
        <dbReference type="ARBA" id="ARBA00022989"/>
    </source>
</evidence>
<evidence type="ECO:0000256" key="16">
    <source>
        <dbReference type="ARBA" id="ARBA00022967"/>
    </source>
</evidence>
<evidence type="ECO:0000256" key="3">
    <source>
        <dbReference type="ARBA" id="ARBA00004448"/>
    </source>
</evidence>
<dbReference type="PROSITE" id="PS50855">
    <property type="entry name" value="COX1"/>
    <property type="match status" value="1"/>
</dbReference>
<dbReference type="GO" id="GO:0045277">
    <property type="term" value="C:respiratory chain complex IV"/>
    <property type="evidence" value="ECO:0007669"/>
    <property type="project" value="InterPro"/>
</dbReference>
<organism evidence="28">
    <name type="scientific">Crossobamon orientalis</name>
    <dbReference type="NCBI Taxonomy" id="401522"/>
    <lineage>
        <taxon>Eukaryota</taxon>
        <taxon>Metazoa</taxon>
        <taxon>Chordata</taxon>
        <taxon>Craniata</taxon>
        <taxon>Vertebrata</taxon>
        <taxon>Euteleostomi</taxon>
        <taxon>Lepidosauria</taxon>
        <taxon>Squamata</taxon>
        <taxon>Bifurcata</taxon>
        <taxon>Gekkota</taxon>
        <taxon>Gekkonidae</taxon>
        <taxon>Gekkoninae</taxon>
        <taxon>Crossobamon</taxon>
    </lineage>
</organism>
<comment type="cofactor">
    <cofactor evidence="2">
        <name>heme</name>
        <dbReference type="ChEBI" id="CHEBI:30413"/>
    </cofactor>
</comment>
<keyword evidence="16" id="KW-1278">Translocase</keyword>
<reference evidence="28" key="1">
    <citation type="submission" date="2012-07" db="EMBL/GenBank/DDBJ databases">
        <title>Nearly complete mitochondrial genome sequence of Crossobamon orientalis.</title>
        <authorList>
            <person name="Kumazawa Y."/>
        </authorList>
    </citation>
    <scope>NUCLEOTIDE SEQUENCE</scope>
    <source>
        <strain evidence="28">Cori1</strain>
    </source>
</reference>
<evidence type="ECO:0000256" key="20">
    <source>
        <dbReference type="ARBA" id="ARBA00023008"/>
    </source>
</evidence>
<evidence type="ECO:0000256" key="9">
    <source>
        <dbReference type="ARBA" id="ARBA00022617"/>
    </source>
</evidence>
<dbReference type="PRINTS" id="PR01165">
    <property type="entry name" value="CYCOXIDASEI"/>
</dbReference>
<feature type="transmembrane region" description="Helical" evidence="26">
    <location>
        <begin position="449"/>
        <end position="472"/>
    </location>
</feature>
<evidence type="ECO:0000256" key="15">
    <source>
        <dbReference type="ARBA" id="ARBA00022842"/>
    </source>
</evidence>
<evidence type="ECO:0000256" key="8">
    <source>
        <dbReference type="ARBA" id="ARBA00022448"/>
    </source>
</evidence>
<keyword evidence="23 25" id="KW-0472">Membrane</keyword>
<keyword evidence="17 25" id="KW-0249">Electron transport</keyword>
<keyword evidence="13 25" id="KW-0999">Mitochondrion inner membrane</keyword>
<evidence type="ECO:0000256" key="19">
    <source>
        <dbReference type="ARBA" id="ARBA00023004"/>
    </source>
</evidence>
<feature type="transmembrane region" description="Helical" evidence="26">
    <location>
        <begin position="56"/>
        <end position="82"/>
    </location>
</feature>
<evidence type="ECO:0000256" key="25">
    <source>
        <dbReference type="RuleBase" id="RU000369"/>
    </source>
</evidence>
<evidence type="ECO:0000256" key="5">
    <source>
        <dbReference type="ARBA" id="ARBA00009578"/>
    </source>
</evidence>
<geneLocation type="mitochondrion" evidence="28"/>
<evidence type="ECO:0000256" key="22">
    <source>
        <dbReference type="ARBA" id="ARBA00023128"/>
    </source>
</evidence>
<keyword evidence="14" id="KW-0106">Calcium</keyword>
<feature type="transmembrane region" description="Helical" evidence="26">
    <location>
        <begin position="337"/>
        <end position="358"/>
    </location>
</feature>
<keyword evidence="10 25" id="KW-0679">Respiratory chain</keyword>
<accession>A0A7R7J4V4</accession>
<dbReference type="PANTHER" id="PTHR10422:SF18">
    <property type="entry name" value="CYTOCHROME C OXIDASE SUBUNIT 1"/>
    <property type="match status" value="1"/>
</dbReference>
<evidence type="ECO:0000256" key="11">
    <source>
        <dbReference type="ARBA" id="ARBA00022692"/>
    </source>
</evidence>
<feature type="transmembrane region" description="Helical" evidence="26">
    <location>
        <begin position="411"/>
        <end position="429"/>
    </location>
</feature>
<evidence type="ECO:0000256" key="17">
    <source>
        <dbReference type="ARBA" id="ARBA00022982"/>
    </source>
</evidence>
<comment type="function">
    <text evidence="25">Component of the cytochrome c oxidase, the last enzyme in the mitochondrial electron transport chain which drives oxidative phosphorylation. The respiratory chain contains 3 multisubunit complexes succinate dehydrogenase (complex II, CII), ubiquinol-cytochrome c oxidoreductase (cytochrome b-c1 complex, complex III, CIII) and cytochrome c oxidase (complex IV, CIV), that cooperate to transfer electrons derived from NADH and succinate to molecular oxygen, creating an electrochemical gradient over the inner membrane that drives transmembrane transport and the ATP synthase. Cytochrome c oxidase is the component of the respiratory chain that catalyzes the reduction of oxygen to water. Electrons originating from reduced cytochrome c in the intermembrane space (IMS) are transferred via the dinuclear copper A center (CU(A)) of subunit 2 and heme A of subunit 1 to the active site in subunit 1, a binuclear center (BNC) formed by heme A3 and copper B (CU(B)). The BNC reduces molecular oxygen to 2 water molecules using 4 electrons from cytochrome c in the IMS and 4 protons from the mitochondrial matrix.</text>
</comment>
<dbReference type="GO" id="GO:0015990">
    <property type="term" value="P:electron transport coupled proton transport"/>
    <property type="evidence" value="ECO:0007669"/>
    <property type="project" value="TreeGrafter"/>
</dbReference>
<dbReference type="GO" id="GO:0020037">
    <property type="term" value="F:heme binding"/>
    <property type="evidence" value="ECO:0007669"/>
    <property type="project" value="InterPro"/>
</dbReference>
<dbReference type="InterPro" id="IPR036927">
    <property type="entry name" value="Cyt_c_oxase-like_su1_sf"/>
</dbReference>
<dbReference type="Pfam" id="PF00115">
    <property type="entry name" value="COX1"/>
    <property type="match status" value="1"/>
</dbReference>
<dbReference type="CDD" id="cd01663">
    <property type="entry name" value="Cyt_c_Oxidase_I"/>
    <property type="match status" value="1"/>
</dbReference>
<feature type="transmembrane region" description="Helical" evidence="26">
    <location>
        <begin position="16"/>
        <end position="36"/>
    </location>
</feature>
<dbReference type="GO" id="GO:0046872">
    <property type="term" value="F:metal ion binding"/>
    <property type="evidence" value="ECO:0007669"/>
    <property type="project" value="UniProtKB-KW"/>
</dbReference>
<dbReference type="GO" id="GO:0004129">
    <property type="term" value="F:cytochrome-c oxidase activity"/>
    <property type="evidence" value="ECO:0007669"/>
    <property type="project" value="UniProtKB-EC"/>
</dbReference>
<dbReference type="AlphaFoldDB" id="A0A7R7J4V4"/>
<keyword evidence="15" id="KW-0460">Magnesium</keyword>
<dbReference type="SUPFAM" id="SSF81442">
    <property type="entry name" value="Cytochrome c oxidase subunit I-like"/>
    <property type="match status" value="1"/>
</dbReference>
<feature type="transmembrane region" description="Helical" evidence="26">
    <location>
        <begin position="145"/>
        <end position="170"/>
    </location>
</feature>